<evidence type="ECO:0000256" key="2">
    <source>
        <dbReference type="ARBA" id="ARBA00012695"/>
    </source>
</evidence>
<gene>
    <name evidence="7" type="ORF">Slati_1596000</name>
</gene>
<dbReference type="Gene3D" id="3.20.20.220">
    <property type="match status" value="1"/>
</dbReference>
<dbReference type="PANTHER" id="PTHR13914">
    <property type="entry name" value="PROLINE OXIDASE"/>
    <property type="match status" value="1"/>
</dbReference>
<name>A0AAW2X9R6_9LAMI</name>
<evidence type="ECO:0000256" key="1">
    <source>
        <dbReference type="ARBA" id="ARBA00005869"/>
    </source>
</evidence>
<dbReference type="Pfam" id="PF01619">
    <property type="entry name" value="Pro_dh"/>
    <property type="match status" value="1"/>
</dbReference>
<protein>
    <recommendedName>
        <fullName evidence="2 5">Proline dehydrogenase</fullName>
        <ecNumber evidence="2 5">1.5.5.2</ecNumber>
    </recommendedName>
</protein>
<dbReference type="InterPro" id="IPR015659">
    <property type="entry name" value="Proline_oxidase"/>
</dbReference>
<comment type="function">
    <text evidence="5">Converts proline to delta-1-pyrroline-5-carboxylate.</text>
</comment>
<comment type="similarity">
    <text evidence="1 5">Belongs to the proline oxidase family.</text>
</comment>
<dbReference type="GO" id="GO:0004657">
    <property type="term" value="F:proline dehydrogenase activity"/>
    <property type="evidence" value="ECO:0007669"/>
    <property type="project" value="UniProtKB-EC"/>
</dbReference>
<proteinExistence type="inferred from homology"/>
<dbReference type="InterPro" id="IPR029041">
    <property type="entry name" value="FAD-linked_oxidoreductase-like"/>
</dbReference>
<dbReference type="AlphaFoldDB" id="A0AAW2X9R6"/>
<comment type="cofactor">
    <cofactor evidence="5">
        <name>FAD</name>
        <dbReference type="ChEBI" id="CHEBI:57692"/>
    </cofactor>
</comment>
<evidence type="ECO:0000256" key="4">
    <source>
        <dbReference type="ARBA" id="ARBA00023062"/>
    </source>
</evidence>
<keyword evidence="3 5" id="KW-0560">Oxidoreductase</keyword>
<dbReference type="InterPro" id="IPR002872">
    <property type="entry name" value="Proline_DH_dom"/>
</dbReference>
<dbReference type="GO" id="GO:0005739">
    <property type="term" value="C:mitochondrion"/>
    <property type="evidence" value="ECO:0007669"/>
    <property type="project" value="TreeGrafter"/>
</dbReference>
<accession>A0AAW2X9R6</accession>
<evidence type="ECO:0000259" key="6">
    <source>
        <dbReference type="Pfam" id="PF01619"/>
    </source>
</evidence>
<keyword evidence="5" id="KW-0274">FAD</keyword>
<evidence type="ECO:0000256" key="3">
    <source>
        <dbReference type="ARBA" id="ARBA00023002"/>
    </source>
</evidence>
<feature type="domain" description="Proline dehydrogenase" evidence="6">
    <location>
        <begin position="103"/>
        <end position="426"/>
    </location>
</feature>
<keyword evidence="4 5" id="KW-0642">Proline metabolism</keyword>
<comment type="catalytic activity">
    <reaction evidence="5">
        <text>L-proline + a quinone = (S)-1-pyrroline-5-carboxylate + a quinol + H(+)</text>
        <dbReference type="Rhea" id="RHEA:23784"/>
        <dbReference type="ChEBI" id="CHEBI:15378"/>
        <dbReference type="ChEBI" id="CHEBI:17388"/>
        <dbReference type="ChEBI" id="CHEBI:24646"/>
        <dbReference type="ChEBI" id="CHEBI:60039"/>
        <dbReference type="ChEBI" id="CHEBI:132124"/>
        <dbReference type="EC" id="1.5.5.2"/>
    </reaction>
</comment>
<reference evidence="7" key="2">
    <citation type="journal article" date="2024" name="Plant">
        <title>Genomic evolution and insights into agronomic trait innovations of Sesamum species.</title>
        <authorList>
            <person name="Miao H."/>
            <person name="Wang L."/>
            <person name="Qu L."/>
            <person name="Liu H."/>
            <person name="Sun Y."/>
            <person name="Le M."/>
            <person name="Wang Q."/>
            <person name="Wei S."/>
            <person name="Zheng Y."/>
            <person name="Lin W."/>
            <person name="Duan Y."/>
            <person name="Cao H."/>
            <person name="Xiong S."/>
            <person name="Wang X."/>
            <person name="Wei L."/>
            <person name="Li C."/>
            <person name="Ma Q."/>
            <person name="Ju M."/>
            <person name="Zhao R."/>
            <person name="Li G."/>
            <person name="Mu C."/>
            <person name="Tian Q."/>
            <person name="Mei H."/>
            <person name="Zhang T."/>
            <person name="Gao T."/>
            <person name="Zhang H."/>
        </authorList>
    </citation>
    <scope>NUCLEOTIDE SEQUENCE</scope>
    <source>
        <strain evidence="7">KEN1</strain>
    </source>
</reference>
<dbReference type="PANTHER" id="PTHR13914:SF0">
    <property type="entry name" value="PROLINE DEHYDROGENASE 1, MITOCHONDRIAL"/>
    <property type="match status" value="1"/>
</dbReference>
<reference evidence="7" key="1">
    <citation type="submission" date="2020-06" db="EMBL/GenBank/DDBJ databases">
        <authorList>
            <person name="Li T."/>
            <person name="Hu X."/>
            <person name="Zhang T."/>
            <person name="Song X."/>
            <person name="Zhang H."/>
            <person name="Dai N."/>
            <person name="Sheng W."/>
            <person name="Hou X."/>
            <person name="Wei L."/>
        </authorList>
    </citation>
    <scope>NUCLEOTIDE SEQUENCE</scope>
    <source>
        <strain evidence="7">KEN1</strain>
        <tissue evidence="7">Leaf</tissue>
    </source>
</reference>
<organism evidence="7">
    <name type="scientific">Sesamum latifolium</name>
    <dbReference type="NCBI Taxonomy" id="2727402"/>
    <lineage>
        <taxon>Eukaryota</taxon>
        <taxon>Viridiplantae</taxon>
        <taxon>Streptophyta</taxon>
        <taxon>Embryophyta</taxon>
        <taxon>Tracheophyta</taxon>
        <taxon>Spermatophyta</taxon>
        <taxon>Magnoliopsida</taxon>
        <taxon>eudicotyledons</taxon>
        <taxon>Gunneridae</taxon>
        <taxon>Pentapetalae</taxon>
        <taxon>asterids</taxon>
        <taxon>lamiids</taxon>
        <taxon>Lamiales</taxon>
        <taxon>Pedaliaceae</taxon>
        <taxon>Sesamum</taxon>
    </lineage>
</organism>
<sequence>MTTPPPPPPTATDDYPSTSTNSINFQLELDDTKRLFSSVSTSKLIKSTGMLKISSYNRAVDFGLWIMTSGLMNNPVVRNLVLAVTEHTFYPHYCAGKDLEKAVRTVKKLWDSGLGAMLNYGLEHATDNESCDRNLQEFLRTINSTKSIDSCQVSFVVVKITAVCPPSLLTRISDLLRWEQKDKSLHLPWKLKTLPIFSESSPLYHTMTRPPPLSREEEHDLELAYERLDKICKNSIEANKPLLIDAEHTAIQPAIDYFSYSAAIKYTSKEDDPIIFNTIQAYLKDAKERLVVSKKAADKMGVPVGFKLVRGAYMSIEKQFAASLGVESPIHDDIQKTHNCYDDCAEFLLEEAVDGCYTGGKAAFKAISLGLECDNPYFQFAQLYGMAEVLSFSLRNEGFRVSKYLPFGPVEQIMPYLLRRAEENRGLLAASSIDRVLMK</sequence>
<dbReference type="GO" id="GO:0071949">
    <property type="term" value="F:FAD binding"/>
    <property type="evidence" value="ECO:0007669"/>
    <property type="project" value="TreeGrafter"/>
</dbReference>
<dbReference type="GO" id="GO:0010133">
    <property type="term" value="P:L-proline catabolic process to L-glutamate"/>
    <property type="evidence" value="ECO:0007669"/>
    <property type="project" value="TreeGrafter"/>
</dbReference>
<dbReference type="SUPFAM" id="SSF51730">
    <property type="entry name" value="FAD-linked oxidoreductase"/>
    <property type="match status" value="1"/>
</dbReference>
<dbReference type="EMBL" id="JACGWN010000005">
    <property type="protein sequence ID" value="KAL0450396.1"/>
    <property type="molecule type" value="Genomic_DNA"/>
</dbReference>
<keyword evidence="5" id="KW-0285">Flavoprotein</keyword>
<evidence type="ECO:0000313" key="7">
    <source>
        <dbReference type="EMBL" id="KAL0450396.1"/>
    </source>
</evidence>
<evidence type="ECO:0000256" key="5">
    <source>
        <dbReference type="RuleBase" id="RU364054"/>
    </source>
</evidence>
<dbReference type="EC" id="1.5.5.2" evidence="2 5"/>
<comment type="caution">
    <text evidence="7">The sequence shown here is derived from an EMBL/GenBank/DDBJ whole genome shotgun (WGS) entry which is preliminary data.</text>
</comment>